<name>A0A1R3FUA4_COCAP</name>
<feature type="compositionally biased region" description="Basic and acidic residues" evidence="1">
    <location>
        <begin position="48"/>
        <end position="63"/>
    </location>
</feature>
<dbReference type="AlphaFoldDB" id="A0A1R3FUA4"/>
<comment type="caution">
    <text evidence="2">The sequence shown here is derived from an EMBL/GenBank/DDBJ whole genome shotgun (WGS) entry which is preliminary data.</text>
</comment>
<sequence length="63" mass="7114">ACPSVRVSSVLEPRKPRDFFGTEDRPEERREEGKEITESPEQEGSTVGDERGSKSGWFESERG</sequence>
<feature type="region of interest" description="Disordered" evidence="1">
    <location>
        <begin position="1"/>
        <end position="63"/>
    </location>
</feature>
<feature type="non-terminal residue" evidence="2">
    <location>
        <position position="1"/>
    </location>
</feature>
<evidence type="ECO:0000313" key="2">
    <source>
        <dbReference type="EMBL" id="OMO49424.1"/>
    </source>
</evidence>
<accession>A0A1R3FUA4</accession>
<dbReference type="EMBL" id="AWWV01016488">
    <property type="protein sequence ID" value="OMO49424.1"/>
    <property type="molecule type" value="Genomic_DNA"/>
</dbReference>
<dbReference type="Proteomes" id="UP000188268">
    <property type="component" value="Unassembled WGS sequence"/>
</dbReference>
<proteinExistence type="predicted"/>
<gene>
    <name evidence="2" type="ORF">CCACVL1_31010</name>
</gene>
<dbReference type="Gramene" id="OMO49424">
    <property type="protein sequence ID" value="OMO49424"/>
    <property type="gene ID" value="CCACVL1_31010"/>
</dbReference>
<feature type="compositionally biased region" description="Basic and acidic residues" evidence="1">
    <location>
        <begin position="12"/>
        <end position="37"/>
    </location>
</feature>
<evidence type="ECO:0000256" key="1">
    <source>
        <dbReference type="SAM" id="MobiDB-lite"/>
    </source>
</evidence>
<organism evidence="2 3">
    <name type="scientific">Corchorus capsularis</name>
    <name type="common">Jute</name>
    <dbReference type="NCBI Taxonomy" id="210143"/>
    <lineage>
        <taxon>Eukaryota</taxon>
        <taxon>Viridiplantae</taxon>
        <taxon>Streptophyta</taxon>
        <taxon>Embryophyta</taxon>
        <taxon>Tracheophyta</taxon>
        <taxon>Spermatophyta</taxon>
        <taxon>Magnoliopsida</taxon>
        <taxon>eudicotyledons</taxon>
        <taxon>Gunneridae</taxon>
        <taxon>Pentapetalae</taxon>
        <taxon>rosids</taxon>
        <taxon>malvids</taxon>
        <taxon>Malvales</taxon>
        <taxon>Malvaceae</taxon>
        <taxon>Grewioideae</taxon>
        <taxon>Apeibeae</taxon>
        <taxon>Corchorus</taxon>
    </lineage>
</organism>
<protein>
    <submittedName>
        <fullName evidence="2">Uncharacterized protein</fullName>
    </submittedName>
</protein>
<reference evidence="2 3" key="1">
    <citation type="submission" date="2013-09" db="EMBL/GenBank/DDBJ databases">
        <title>Corchorus capsularis genome sequencing.</title>
        <authorList>
            <person name="Alam M."/>
            <person name="Haque M.S."/>
            <person name="Islam M.S."/>
            <person name="Emdad E.M."/>
            <person name="Islam M.M."/>
            <person name="Ahmed B."/>
            <person name="Halim A."/>
            <person name="Hossen Q.M.M."/>
            <person name="Hossain M.Z."/>
            <person name="Ahmed R."/>
            <person name="Khan M.M."/>
            <person name="Islam R."/>
            <person name="Rashid M.M."/>
            <person name="Khan S.A."/>
            <person name="Rahman M.S."/>
            <person name="Alam M."/>
        </authorList>
    </citation>
    <scope>NUCLEOTIDE SEQUENCE [LARGE SCALE GENOMIC DNA]</scope>
    <source>
        <strain evidence="3">cv. CVL-1</strain>
        <tissue evidence="2">Whole seedling</tissue>
    </source>
</reference>
<keyword evidence="3" id="KW-1185">Reference proteome</keyword>
<evidence type="ECO:0000313" key="3">
    <source>
        <dbReference type="Proteomes" id="UP000188268"/>
    </source>
</evidence>